<sequence length="245" mass="30159">KFIYSRLKLLDLQFCLNIHQSLWQSYFDLSYEQHQWPDHLYKITKTNEPHSCQKFIQEYLTHIQQQLEQCRTQLNLQATTCPAKLTITLLDHHLKEYVCSQQKRFTRKIHHQLKRFKDELHEKRLYHTLIASDFYTPVLEDQYSLNYKLKRSKILQETKRTWLDVLMESYDVKMKECNRQYQEELTQLELDISKHQQHHHDARVLCRTVQVYIKHRTIQIKKDTFQQMNSFHGKLSRRRRRQRSK</sequence>
<name>A0A821HN81_9BILA</name>
<protein>
    <submittedName>
        <fullName evidence="1">Uncharacterized protein</fullName>
    </submittedName>
</protein>
<organism evidence="1 2">
    <name type="scientific">Rotaria socialis</name>
    <dbReference type="NCBI Taxonomy" id="392032"/>
    <lineage>
        <taxon>Eukaryota</taxon>
        <taxon>Metazoa</taxon>
        <taxon>Spiralia</taxon>
        <taxon>Gnathifera</taxon>
        <taxon>Rotifera</taxon>
        <taxon>Eurotatoria</taxon>
        <taxon>Bdelloidea</taxon>
        <taxon>Philodinida</taxon>
        <taxon>Philodinidae</taxon>
        <taxon>Rotaria</taxon>
    </lineage>
</organism>
<proteinExistence type="predicted"/>
<keyword evidence="2" id="KW-1185">Reference proteome</keyword>
<dbReference type="EMBL" id="CAJOBP010033767">
    <property type="protein sequence ID" value="CAF4690919.1"/>
    <property type="molecule type" value="Genomic_DNA"/>
</dbReference>
<comment type="caution">
    <text evidence="1">The sequence shown here is derived from an EMBL/GenBank/DDBJ whole genome shotgun (WGS) entry which is preliminary data.</text>
</comment>
<evidence type="ECO:0000313" key="1">
    <source>
        <dbReference type="EMBL" id="CAF4690919.1"/>
    </source>
</evidence>
<evidence type="ECO:0000313" key="2">
    <source>
        <dbReference type="Proteomes" id="UP000663873"/>
    </source>
</evidence>
<accession>A0A821HN81</accession>
<dbReference type="AlphaFoldDB" id="A0A821HN81"/>
<feature type="non-terminal residue" evidence="1">
    <location>
        <position position="245"/>
    </location>
</feature>
<gene>
    <name evidence="1" type="ORF">UJA718_LOCUS35744</name>
</gene>
<reference evidence="1" key="1">
    <citation type="submission" date="2021-02" db="EMBL/GenBank/DDBJ databases">
        <authorList>
            <person name="Nowell W R."/>
        </authorList>
    </citation>
    <scope>NUCLEOTIDE SEQUENCE</scope>
</reference>
<dbReference type="Proteomes" id="UP000663873">
    <property type="component" value="Unassembled WGS sequence"/>
</dbReference>